<name>A0A418VYZ7_9PROT</name>
<evidence type="ECO:0000313" key="2">
    <source>
        <dbReference type="Proteomes" id="UP000283458"/>
    </source>
</evidence>
<dbReference type="Proteomes" id="UP000283458">
    <property type="component" value="Unassembled WGS sequence"/>
</dbReference>
<dbReference type="InterPro" id="IPR009493">
    <property type="entry name" value="P2_GpE"/>
</dbReference>
<keyword evidence="2" id="KW-1185">Reference proteome</keyword>
<protein>
    <submittedName>
        <fullName evidence="1">GpE family phage tail protein</fullName>
    </submittedName>
</protein>
<dbReference type="RefSeq" id="WP_119831224.1">
    <property type="nucleotide sequence ID" value="NZ_QYUL01000002.1"/>
</dbReference>
<comment type="caution">
    <text evidence="1">The sequence shown here is derived from an EMBL/GenBank/DDBJ whole genome shotgun (WGS) entry which is preliminary data.</text>
</comment>
<dbReference type="EMBL" id="QYUL01000002">
    <property type="protein sequence ID" value="RJF82340.1"/>
    <property type="molecule type" value="Genomic_DNA"/>
</dbReference>
<organism evidence="1 2">
    <name type="scientific">Azospirillum cavernae</name>
    <dbReference type="NCBI Taxonomy" id="2320860"/>
    <lineage>
        <taxon>Bacteria</taxon>
        <taxon>Pseudomonadati</taxon>
        <taxon>Pseudomonadota</taxon>
        <taxon>Alphaproteobacteria</taxon>
        <taxon>Rhodospirillales</taxon>
        <taxon>Azospirillaceae</taxon>
        <taxon>Azospirillum</taxon>
    </lineage>
</organism>
<dbReference type="AlphaFoldDB" id="A0A418VYZ7"/>
<dbReference type="Pfam" id="PF06528">
    <property type="entry name" value="Phage_P2_GpE"/>
    <property type="match status" value="1"/>
</dbReference>
<sequence>MADVAAVFHWSPDLMDMMEPEELLRWRGLARERAGLA</sequence>
<gene>
    <name evidence="1" type="ORF">D3877_13005</name>
</gene>
<reference evidence="1 2" key="1">
    <citation type="submission" date="2018-09" db="EMBL/GenBank/DDBJ databases">
        <authorList>
            <person name="Zhu H."/>
        </authorList>
    </citation>
    <scope>NUCLEOTIDE SEQUENCE [LARGE SCALE GENOMIC DNA]</scope>
    <source>
        <strain evidence="1 2">K2W22B-5</strain>
    </source>
</reference>
<evidence type="ECO:0000313" key="1">
    <source>
        <dbReference type="EMBL" id="RJF82340.1"/>
    </source>
</evidence>
<proteinExistence type="predicted"/>
<accession>A0A418VYZ7</accession>
<dbReference type="OrthoDB" id="8566531at2"/>